<keyword evidence="2" id="KW-1185">Reference proteome</keyword>
<dbReference type="Proteomes" id="UP000031668">
    <property type="component" value="Unassembled WGS sequence"/>
</dbReference>
<sequence length="117" mass="13003">MTFMPSTPDQFRQNWVPQDIRLLGLLVASSEADETLEGPSSHMVTLRASYSACLHRESELIESSETTQNYAAGIIPQMSKTPLWLRADRHTVLFNAFGLMQLSHSLISAGSCFISKT</sequence>
<gene>
    <name evidence="1" type="ORF">RF11_08429</name>
</gene>
<evidence type="ECO:0000313" key="1">
    <source>
        <dbReference type="EMBL" id="KII66965.1"/>
    </source>
</evidence>
<reference evidence="1 2" key="1">
    <citation type="journal article" date="2014" name="Genome Biol. Evol.">
        <title>The genome of the myxosporean Thelohanellus kitauei shows adaptations to nutrient acquisition within its fish host.</title>
        <authorList>
            <person name="Yang Y."/>
            <person name="Xiong J."/>
            <person name="Zhou Z."/>
            <person name="Huo F."/>
            <person name="Miao W."/>
            <person name="Ran C."/>
            <person name="Liu Y."/>
            <person name="Zhang J."/>
            <person name="Feng J."/>
            <person name="Wang M."/>
            <person name="Wang M."/>
            <person name="Wang L."/>
            <person name="Yao B."/>
        </authorList>
    </citation>
    <scope>NUCLEOTIDE SEQUENCE [LARGE SCALE GENOMIC DNA]</scope>
    <source>
        <strain evidence="1">Wuqing</strain>
    </source>
</reference>
<dbReference type="AlphaFoldDB" id="A0A0C2MRQ7"/>
<comment type="caution">
    <text evidence="1">The sequence shown here is derived from an EMBL/GenBank/DDBJ whole genome shotgun (WGS) entry which is preliminary data.</text>
</comment>
<accession>A0A0C2MRQ7</accession>
<organism evidence="1 2">
    <name type="scientific">Thelohanellus kitauei</name>
    <name type="common">Myxosporean</name>
    <dbReference type="NCBI Taxonomy" id="669202"/>
    <lineage>
        <taxon>Eukaryota</taxon>
        <taxon>Metazoa</taxon>
        <taxon>Cnidaria</taxon>
        <taxon>Myxozoa</taxon>
        <taxon>Myxosporea</taxon>
        <taxon>Bivalvulida</taxon>
        <taxon>Platysporina</taxon>
        <taxon>Myxobolidae</taxon>
        <taxon>Thelohanellus</taxon>
    </lineage>
</organism>
<proteinExistence type="predicted"/>
<evidence type="ECO:0000313" key="2">
    <source>
        <dbReference type="Proteomes" id="UP000031668"/>
    </source>
</evidence>
<dbReference type="EMBL" id="JWZT01003368">
    <property type="protein sequence ID" value="KII66965.1"/>
    <property type="molecule type" value="Genomic_DNA"/>
</dbReference>
<name>A0A0C2MRQ7_THEKT</name>
<protein>
    <submittedName>
        <fullName evidence="1">Uncharacterized protein</fullName>
    </submittedName>
</protein>